<evidence type="ECO:0000313" key="3">
    <source>
        <dbReference type="EMBL" id="QNI30679.1"/>
    </source>
</evidence>
<feature type="domain" description="Fibronectin type-III" evidence="2">
    <location>
        <begin position="28"/>
        <end position="121"/>
    </location>
</feature>
<dbReference type="KEGG" id="adin:H7849_16265"/>
<dbReference type="InterPro" id="IPR036116">
    <property type="entry name" value="FN3_sf"/>
</dbReference>
<dbReference type="Proteomes" id="UP000515312">
    <property type="component" value="Chromosome"/>
</dbReference>
<protein>
    <submittedName>
        <fullName evidence="3">Fibronectin type III domain-containing protein</fullName>
    </submittedName>
</protein>
<dbReference type="InterPro" id="IPR013783">
    <property type="entry name" value="Ig-like_fold"/>
</dbReference>
<dbReference type="EMBL" id="CP060394">
    <property type="protein sequence ID" value="QNI30679.1"/>
    <property type="molecule type" value="Genomic_DNA"/>
</dbReference>
<keyword evidence="1" id="KW-0732">Signal</keyword>
<dbReference type="PROSITE" id="PS50853">
    <property type="entry name" value="FN3"/>
    <property type="match status" value="1"/>
</dbReference>
<dbReference type="AlphaFoldDB" id="A0A7G8BDQ9"/>
<sequence length="121" mass="13526">MTSNRLRTPARLTASCFSISRLLFACCLLSLPAACKPKPHHVNLSWNAPVTSPVPVVGYNIYRSAEGDPAYHLLNKSPIKETKYVDYLLENGRTYNYMVKSVDAHGVESFPSNMIRLTIPK</sequence>
<dbReference type="Pfam" id="PF00041">
    <property type="entry name" value="fn3"/>
    <property type="match status" value="1"/>
</dbReference>
<evidence type="ECO:0000259" key="2">
    <source>
        <dbReference type="PROSITE" id="PS50853"/>
    </source>
</evidence>
<dbReference type="Gene3D" id="2.60.40.10">
    <property type="entry name" value="Immunoglobulins"/>
    <property type="match status" value="1"/>
</dbReference>
<keyword evidence="4" id="KW-1185">Reference proteome</keyword>
<accession>A0A7G8BDQ9</accession>
<feature type="signal peptide" evidence="1">
    <location>
        <begin position="1"/>
        <end position="25"/>
    </location>
</feature>
<proteinExistence type="predicted"/>
<evidence type="ECO:0000256" key="1">
    <source>
        <dbReference type="SAM" id="SignalP"/>
    </source>
</evidence>
<gene>
    <name evidence="3" type="ORF">H7849_16265</name>
</gene>
<evidence type="ECO:0000313" key="4">
    <source>
        <dbReference type="Proteomes" id="UP000515312"/>
    </source>
</evidence>
<feature type="chain" id="PRO_5029017999" evidence="1">
    <location>
        <begin position="26"/>
        <end position="121"/>
    </location>
</feature>
<dbReference type="SUPFAM" id="SSF49265">
    <property type="entry name" value="Fibronectin type III"/>
    <property type="match status" value="1"/>
</dbReference>
<organism evidence="3 4">
    <name type="scientific">Alloacidobacterium dinghuense</name>
    <dbReference type="NCBI Taxonomy" id="2763107"/>
    <lineage>
        <taxon>Bacteria</taxon>
        <taxon>Pseudomonadati</taxon>
        <taxon>Acidobacteriota</taxon>
        <taxon>Terriglobia</taxon>
        <taxon>Terriglobales</taxon>
        <taxon>Acidobacteriaceae</taxon>
        <taxon>Alloacidobacterium</taxon>
    </lineage>
</organism>
<name>A0A7G8BDQ9_9BACT</name>
<dbReference type="CDD" id="cd00063">
    <property type="entry name" value="FN3"/>
    <property type="match status" value="1"/>
</dbReference>
<dbReference type="RefSeq" id="WP_186740716.1">
    <property type="nucleotide sequence ID" value="NZ_CP060394.1"/>
</dbReference>
<reference evidence="3 4" key="1">
    <citation type="submission" date="2020-08" db="EMBL/GenBank/DDBJ databases">
        <title>Edaphobacter telluris sp. nov. and Acidobacterium dinghuensis sp. nov., two acidobacteria isolated from forest soil.</title>
        <authorList>
            <person name="Fu J."/>
            <person name="Qiu L."/>
        </authorList>
    </citation>
    <scope>NUCLEOTIDE SEQUENCE [LARGE SCALE GENOMIC DNA]</scope>
    <source>
        <strain evidence="3">4Y35</strain>
    </source>
</reference>
<dbReference type="InterPro" id="IPR003961">
    <property type="entry name" value="FN3_dom"/>
</dbReference>